<dbReference type="SUPFAM" id="SSF54060">
    <property type="entry name" value="His-Me finger endonucleases"/>
    <property type="match status" value="1"/>
</dbReference>
<dbReference type="GeneID" id="7943105"/>
<reference evidence="6 7" key="1">
    <citation type="journal article" date="2009" name="Virology">
        <title>T4 phages against Escherichia coli diarrhea: potential and problems.</title>
        <authorList>
            <person name="Denou E."/>
            <person name="Bruttin A."/>
            <person name="Barretto C."/>
            <person name="Ngom-Bru C."/>
            <person name="Brussow H."/>
            <person name="Zuber S."/>
        </authorList>
    </citation>
    <scope>NUCLEOTIDE SEQUENCE</scope>
</reference>
<evidence type="ECO:0000256" key="4">
    <source>
        <dbReference type="SAM" id="MobiDB-lite"/>
    </source>
</evidence>
<evidence type="ECO:0000313" key="6">
    <source>
        <dbReference type="EMBL" id="ACL78054.1"/>
    </source>
</evidence>
<dbReference type="PANTHER" id="PTHR31677:SF196">
    <property type="entry name" value="ETHYLENE-RESPONSIVE TRANSCRIPTION FACTOR ERF109"/>
    <property type="match status" value="1"/>
</dbReference>
<dbReference type="GO" id="GO:0003700">
    <property type="term" value="F:DNA-binding transcription factor activity"/>
    <property type="evidence" value="ECO:0007669"/>
    <property type="project" value="InterPro"/>
</dbReference>
<sequence length="191" mass="22472">MAFKYWDESLQNEIKLRYAHIEGILYYRVDSKAIKGRPLGSRYKHGDLVKVRTNKDGHLRFWHSRDDGLPRVHLFVHRVVWFLEHGTQVRLIDHIDGNPANNNPPNLREATDAQNQHNRKKKSKKFSSVYKGVSKCNRKDLRKKWRASIMVNLQRHVLGQYDTEIEAAIAYDNAARKFYGEYALLNFPDPK</sequence>
<keyword evidence="7" id="KW-1185">Reference proteome</keyword>
<keyword evidence="2" id="KW-0238">DNA-binding</keyword>
<dbReference type="EMBL" id="EU863408">
    <property type="protein sequence ID" value="ACL78054.1"/>
    <property type="molecule type" value="Genomic_DNA"/>
</dbReference>
<dbReference type="SUPFAM" id="SSF54171">
    <property type="entry name" value="DNA-binding domain"/>
    <property type="match status" value="1"/>
</dbReference>
<dbReference type="Gene3D" id="3.90.75.20">
    <property type="match status" value="1"/>
</dbReference>
<evidence type="ECO:0000313" key="7">
    <source>
        <dbReference type="Proteomes" id="UP000001474"/>
    </source>
</evidence>
<evidence type="ECO:0000256" key="3">
    <source>
        <dbReference type="ARBA" id="ARBA00023163"/>
    </source>
</evidence>
<feature type="domain" description="AP2/ERF" evidence="5">
    <location>
        <begin position="129"/>
        <end position="188"/>
    </location>
</feature>
<evidence type="ECO:0000256" key="2">
    <source>
        <dbReference type="ARBA" id="ARBA00023125"/>
    </source>
</evidence>
<keyword evidence="1" id="KW-0805">Transcription regulation</keyword>
<dbReference type="Gene3D" id="3.30.730.10">
    <property type="entry name" value="AP2/ERF domain"/>
    <property type="match status" value="1"/>
</dbReference>
<evidence type="ECO:0000256" key="1">
    <source>
        <dbReference type="ARBA" id="ARBA00023015"/>
    </source>
</evidence>
<proteinExistence type="predicted"/>
<organism evidence="6 7">
    <name type="scientific">Escherichia phage JSE</name>
    <dbReference type="NCBI Taxonomy" id="576789"/>
    <lineage>
        <taxon>Viruses</taxon>
        <taxon>Duplodnaviria</taxon>
        <taxon>Heunggongvirae</taxon>
        <taxon>Uroviricota</taxon>
        <taxon>Caudoviricetes</taxon>
        <taxon>Pantevenvirales</taxon>
        <taxon>Straboviridae</taxon>
        <taxon>Krischvirus</taxon>
        <taxon>Krischvirus jse</taxon>
    </lineage>
</organism>
<gene>
    <name evidence="6" type="ORF">EpJSE_00105</name>
</gene>
<dbReference type="PROSITE" id="PS51032">
    <property type="entry name" value="AP2_ERF"/>
    <property type="match status" value="1"/>
</dbReference>
<dbReference type="KEGG" id="vg:7943105"/>
<dbReference type="InterPro" id="IPR001471">
    <property type="entry name" value="AP2/ERF_dom"/>
</dbReference>
<dbReference type="CDD" id="cd00018">
    <property type="entry name" value="AP2"/>
    <property type="match status" value="1"/>
</dbReference>
<dbReference type="InterPro" id="IPR036955">
    <property type="entry name" value="AP2/ERF_dom_sf"/>
</dbReference>
<dbReference type="GO" id="GO:0003677">
    <property type="term" value="F:DNA binding"/>
    <property type="evidence" value="ECO:0007669"/>
    <property type="project" value="UniProtKB-KW"/>
</dbReference>
<name>C4MYS3_9CAUD</name>
<dbReference type="InterPro" id="IPR003615">
    <property type="entry name" value="HNH_nuc"/>
</dbReference>
<dbReference type="SMART" id="SM00380">
    <property type="entry name" value="AP2"/>
    <property type="match status" value="1"/>
</dbReference>
<accession>C4MYS3</accession>
<dbReference type="PANTHER" id="PTHR31677">
    <property type="entry name" value="AP2 DOMAIN CLASS TRANSCRIPTION FACTOR"/>
    <property type="match status" value="1"/>
</dbReference>
<protein>
    <recommendedName>
        <fullName evidence="5">AP2/ERF domain-containing protein</fullName>
    </recommendedName>
</protein>
<evidence type="ECO:0000259" key="5">
    <source>
        <dbReference type="PROSITE" id="PS51032"/>
    </source>
</evidence>
<dbReference type="InterPro" id="IPR044925">
    <property type="entry name" value="His-Me_finger_sf"/>
</dbReference>
<feature type="region of interest" description="Disordered" evidence="4">
    <location>
        <begin position="97"/>
        <end position="128"/>
    </location>
</feature>
<keyword evidence="3" id="KW-0804">Transcription</keyword>
<dbReference type="Proteomes" id="UP000001474">
    <property type="component" value="Segment"/>
</dbReference>
<dbReference type="InterPro" id="IPR016177">
    <property type="entry name" value="DNA-bd_dom_sf"/>
</dbReference>
<dbReference type="Pfam" id="PF13392">
    <property type="entry name" value="HNH_3"/>
    <property type="match status" value="1"/>
</dbReference>
<dbReference type="RefSeq" id="YP_002922177.1">
    <property type="nucleotide sequence ID" value="NC_012740.1"/>
</dbReference>